<gene>
    <name evidence="1" type="ORF">EDD34_1598</name>
</gene>
<dbReference type="EMBL" id="RKQZ01000001">
    <property type="protein sequence ID" value="RPF20990.1"/>
    <property type="molecule type" value="Genomic_DNA"/>
</dbReference>
<evidence type="ECO:0000313" key="2">
    <source>
        <dbReference type="Proteomes" id="UP000280501"/>
    </source>
</evidence>
<organism evidence="1 2">
    <name type="scientific">Myceligenerans xiligouense</name>
    <dbReference type="NCBI Taxonomy" id="253184"/>
    <lineage>
        <taxon>Bacteria</taxon>
        <taxon>Bacillati</taxon>
        <taxon>Actinomycetota</taxon>
        <taxon>Actinomycetes</taxon>
        <taxon>Micrococcales</taxon>
        <taxon>Promicromonosporaceae</taxon>
        <taxon>Myceligenerans</taxon>
    </lineage>
</organism>
<keyword evidence="2" id="KW-1185">Reference proteome</keyword>
<dbReference type="Proteomes" id="UP000280501">
    <property type="component" value="Unassembled WGS sequence"/>
</dbReference>
<protein>
    <submittedName>
        <fullName evidence="1">Uncharacterized protein</fullName>
    </submittedName>
</protein>
<comment type="caution">
    <text evidence="1">The sequence shown here is derived from an EMBL/GenBank/DDBJ whole genome shotgun (WGS) entry which is preliminary data.</text>
</comment>
<sequence>MVHDALAGQLMRVLDHVSDWYTKAGELSLAGLVMNA</sequence>
<name>A0A3N4YR65_9MICO</name>
<reference evidence="1 2" key="1">
    <citation type="submission" date="2018-11" db="EMBL/GenBank/DDBJ databases">
        <title>Sequencing the genomes of 1000 actinobacteria strains.</title>
        <authorList>
            <person name="Klenk H.-P."/>
        </authorList>
    </citation>
    <scope>NUCLEOTIDE SEQUENCE [LARGE SCALE GENOMIC DNA]</scope>
    <source>
        <strain evidence="1 2">DSM 15700</strain>
    </source>
</reference>
<dbReference type="AlphaFoldDB" id="A0A3N4YR65"/>
<proteinExistence type="predicted"/>
<evidence type="ECO:0000313" key="1">
    <source>
        <dbReference type="EMBL" id="RPF20990.1"/>
    </source>
</evidence>
<accession>A0A3N4YR65</accession>